<dbReference type="PANTHER" id="PTHR11926:SF1392">
    <property type="entry name" value="GLYCOSYLTRANSFERASE"/>
    <property type="match status" value="1"/>
</dbReference>
<accession>A0A067ESA6</accession>
<evidence type="ECO:0008006" key="5">
    <source>
        <dbReference type="Google" id="ProtNLM"/>
    </source>
</evidence>
<dbReference type="PANTHER" id="PTHR11926">
    <property type="entry name" value="GLUCOSYL/GLUCURONOSYL TRANSFERASES"/>
    <property type="match status" value="1"/>
</dbReference>
<evidence type="ECO:0000313" key="4">
    <source>
        <dbReference type="Proteomes" id="UP000027120"/>
    </source>
</evidence>
<organism evidence="3 4">
    <name type="scientific">Citrus sinensis</name>
    <name type="common">Sweet orange</name>
    <name type="synonym">Citrus aurantium var. sinensis</name>
    <dbReference type="NCBI Taxonomy" id="2711"/>
    <lineage>
        <taxon>Eukaryota</taxon>
        <taxon>Viridiplantae</taxon>
        <taxon>Streptophyta</taxon>
        <taxon>Embryophyta</taxon>
        <taxon>Tracheophyta</taxon>
        <taxon>Spermatophyta</taxon>
        <taxon>Magnoliopsida</taxon>
        <taxon>eudicotyledons</taxon>
        <taxon>Gunneridae</taxon>
        <taxon>Pentapetalae</taxon>
        <taxon>rosids</taxon>
        <taxon>malvids</taxon>
        <taxon>Sapindales</taxon>
        <taxon>Rutaceae</taxon>
        <taxon>Aurantioideae</taxon>
        <taxon>Citrus</taxon>
    </lineage>
</organism>
<dbReference type="STRING" id="2711.A0A067ESA6"/>
<dbReference type="GO" id="GO:0035251">
    <property type="term" value="F:UDP-glucosyltransferase activity"/>
    <property type="evidence" value="ECO:0000318"/>
    <property type="project" value="GO_Central"/>
</dbReference>
<evidence type="ECO:0000256" key="1">
    <source>
        <dbReference type="ARBA" id="ARBA00009995"/>
    </source>
</evidence>
<evidence type="ECO:0000313" key="3">
    <source>
        <dbReference type="EMBL" id="KDO58003.1"/>
    </source>
</evidence>
<sequence>LMPYPLQGHIKPMMSLAELLGSANFQVTFFKSIPSGLPANVIRSGLTAKDVFDAMKAVSKPAFRDLLISLADGILCFLTLDVSEELQIPLLVLRTHNASYSWIYFHLPKLIEDGLIPFPDENMDKPIAGIPGFENFLRNRDLPGTCRVKTSDNDYLLQFFIEETFAMTRASALVLNTFEIEAPIVSLLGFHFTKIYAIGPLHKLQKSRMKDINSPSVSSSGILQKEDTSCMTWLNSQPPKSVLYVSFGSLVGLTREQMSELWHGLVNNGQSFLLVVRPDLILGEPGAGETPLAQNEGTEERNRCVSEVSKIGFDMKDTCDGSIIEKLVRDLMENMREEIMGSTDRVAMMARDAVNEGGSSSRNLDRLIENVRLMARKI</sequence>
<dbReference type="Gene3D" id="3.40.50.2000">
    <property type="entry name" value="Glycogen Phosphorylase B"/>
    <property type="match status" value="4"/>
</dbReference>
<dbReference type="SUPFAM" id="SSF53756">
    <property type="entry name" value="UDP-Glycosyltransferase/glycogen phosphorylase"/>
    <property type="match status" value="1"/>
</dbReference>
<proteinExistence type="inferred from homology"/>
<feature type="non-terminal residue" evidence="3">
    <location>
        <position position="1"/>
    </location>
</feature>
<reference evidence="3 4" key="1">
    <citation type="submission" date="2014-04" db="EMBL/GenBank/DDBJ databases">
        <authorList>
            <consortium name="International Citrus Genome Consortium"/>
            <person name="Gmitter F."/>
            <person name="Chen C."/>
            <person name="Farmerie W."/>
            <person name="Harkins T."/>
            <person name="Desany B."/>
            <person name="Mohiuddin M."/>
            <person name="Kodira C."/>
            <person name="Borodovsky M."/>
            <person name="Lomsadze A."/>
            <person name="Burns P."/>
            <person name="Jenkins J."/>
            <person name="Prochnik S."/>
            <person name="Shu S."/>
            <person name="Chapman J."/>
            <person name="Pitluck S."/>
            <person name="Schmutz J."/>
            <person name="Rokhsar D."/>
        </authorList>
    </citation>
    <scope>NUCLEOTIDE SEQUENCE</scope>
</reference>
<keyword evidence="2" id="KW-0808">Transferase</keyword>
<evidence type="ECO:0000256" key="2">
    <source>
        <dbReference type="ARBA" id="ARBA00022676"/>
    </source>
</evidence>
<keyword evidence="4" id="KW-1185">Reference proteome</keyword>
<dbReference type="Proteomes" id="UP000027120">
    <property type="component" value="Unassembled WGS sequence"/>
</dbReference>
<keyword evidence="2" id="KW-0328">Glycosyltransferase</keyword>
<gene>
    <name evidence="3" type="ORF">CISIN_1g036896mg</name>
</gene>
<dbReference type="SMR" id="A0A067ESA6"/>
<name>A0A067ESA6_CITSI</name>
<comment type="similarity">
    <text evidence="1">Belongs to the UDP-glycosyltransferase family.</text>
</comment>
<protein>
    <recommendedName>
        <fullName evidence="5">UDP-glycosyltransferases domain-containing protein</fullName>
    </recommendedName>
</protein>
<dbReference type="AlphaFoldDB" id="A0A067ESA6"/>
<dbReference type="EMBL" id="KK784955">
    <property type="protein sequence ID" value="KDO58003.1"/>
    <property type="molecule type" value="Genomic_DNA"/>
</dbReference>